<dbReference type="SUPFAM" id="SSF50129">
    <property type="entry name" value="GroES-like"/>
    <property type="match status" value="1"/>
</dbReference>
<dbReference type="GO" id="GO:0016651">
    <property type="term" value="F:oxidoreductase activity, acting on NAD(P)H"/>
    <property type="evidence" value="ECO:0007669"/>
    <property type="project" value="TreeGrafter"/>
</dbReference>
<evidence type="ECO:0000313" key="4">
    <source>
        <dbReference type="EMBL" id="BCB77042.1"/>
    </source>
</evidence>
<dbReference type="PANTHER" id="PTHR48106:SF18">
    <property type="entry name" value="QUINONE OXIDOREDUCTASE PIG3"/>
    <property type="match status" value="1"/>
</dbReference>
<proteinExistence type="predicted"/>
<keyword evidence="5" id="KW-1185">Reference proteome</keyword>
<dbReference type="KEGG" id="pfla:Pflav_034520"/>
<dbReference type="InterPro" id="IPR036291">
    <property type="entry name" value="NAD(P)-bd_dom_sf"/>
</dbReference>
<evidence type="ECO:0000313" key="5">
    <source>
        <dbReference type="Proteomes" id="UP000502508"/>
    </source>
</evidence>
<sequence length="301" mass="31144">MRAAIFSEYGGPEVLRVSEVDTPRAGAGQVRVRVRAAGVQPYDLAVRAGWTPPGVTKPLPRIPGNEFAGVVDEVGAGATGVAAGAEVLGFGQLQAYAEYVVVPDSHVTPKPAAMPWEVAGGFTAGAQTASLALEALSVDSGDVLVVHGAAGAVGTMAVQLAVRAGARVIGTAAPDNHDYLRELGATPVAYGDGLVERLRPFAATAALDGAGGEALDASLALVADRRRILTLVDHERAAGLGVRVVEGVRSAQRLAGLAELYAKGELRFHVRHTYPLDRAADAHRELETGHGRGKIVLLLDH</sequence>
<dbReference type="InterPro" id="IPR013154">
    <property type="entry name" value="ADH-like_N"/>
</dbReference>
<dbReference type="Gene3D" id="3.90.180.10">
    <property type="entry name" value="Medium-chain alcohol dehydrogenases, catalytic domain"/>
    <property type="match status" value="1"/>
</dbReference>
<gene>
    <name evidence="4" type="ORF">Pflav_034520</name>
</gene>
<reference evidence="4 5" key="1">
    <citation type="submission" date="2020-03" db="EMBL/GenBank/DDBJ databases">
        <title>Whole genome shotgun sequence of Phytohabitans flavus NBRC 107702.</title>
        <authorList>
            <person name="Komaki H."/>
            <person name="Tamura T."/>
        </authorList>
    </citation>
    <scope>NUCLEOTIDE SEQUENCE [LARGE SCALE GENOMIC DNA]</scope>
    <source>
        <strain evidence="4 5">NBRC 107702</strain>
    </source>
</reference>
<dbReference type="InterPro" id="IPR020843">
    <property type="entry name" value="ER"/>
</dbReference>
<name>A0A6F8XT64_9ACTN</name>
<dbReference type="PANTHER" id="PTHR48106">
    <property type="entry name" value="QUINONE OXIDOREDUCTASE PIG3-RELATED"/>
    <property type="match status" value="1"/>
</dbReference>
<dbReference type="InterPro" id="IPR011032">
    <property type="entry name" value="GroES-like_sf"/>
</dbReference>
<evidence type="ECO:0000256" key="1">
    <source>
        <dbReference type="ARBA" id="ARBA00022857"/>
    </source>
</evidence>
<dbReference type="SMART" id="SM00829">
    <property type="entry name" value="PKS_ER"/>
    <property type="match status" value="1"/>
</dbReference>
<dbReference type="RefSeq" id="WP_173036942.1">
    <property type="nucleotide sequence ID" value="NZ_AP022870.1"/>
</dbReference>
<evidence type="ECO:0000259" key="3">
    <source>
        <dbReference type="SMART" id="SM00829"/>
    </source>
</evidence>
<dbReference type="CDD" id="cd05289">
    <property type="entry name" value="MDR_like_2"/>
    <property type="match status" value="1"/>
</dbReference>
<feature type="domain" description="Enoyl reductase (ER)" evidence="3">
    <location>
        <begin position="10"/>
        <end position="297"/>
    </location>
</feature>
<dbReference type="EMBL" id="AP022870">
    <property type="protein sequence ID" value="BCB77042.1"/>
    <property type="molecule type" value="Genomic_DNA"/>
</dbReference>
<dbReference type="Pfam" id="PF08240">
    <property type="entry name" value="ADH_N"/>
    <property type="match status" value="1"/>
</dbReference>
<dbReference type="SUPFAM" id="SSF51735">
    <property type="entry name" value="NAD(P)-binding Rossmann-fold domains"/>
    <property type="match status" value="1"/>
</dbReference>
<dbReference type="GO" id="GO:0070402">
    <property type="term" value="F:NADPH binding"/>
    <property type="evidence" value="ECO:0007669"/>
    <property type="project" value="TreeGrafter"/>
</dbReference>
<reference evidence="4 5" key="2">
    <citation type="submission" date="2020-03" db="EMBL/GenBank/DDBJ databases">
        <authorList>
            <person name="Ichikawa N."/>
            <person name="Kimura A."/>
            <person name="Kitahashi Y."/>
            <person name="Uohara A."/>
        </authorList>
    </citation>
    <scope>NUCLEOTIDE SEQUENCE [LARGE SCALE GENOMIC DNA]</scope>
    <source>
        <strain evidence="4 5">NBRC 107702</strain>
    </source>
</reference>
<dbReference type="AlphaFoldDB" id="A0A6F8XT64"/>
<accession>A0A6F8XT64</accession>
<keyword evidence="1" id="KW-0521">NADP</keyword>
<dbReference type="Proteomes" id="UP000502508">
    <property type="component" value="Chromosome"/>
</dbReference>
<dbReference type="Pfam" id="PF13602">
    <property type="entry name" value="ADH_zinc_N_2"/>
    <property type="match status" value="1"/>
</dbReference>
<keyword evidence="2" id="KW-0560">Oxidoreductase</keyword>
<organism evidence="4 5">
    <name type="scientific">Phytohabitans flavus</name>
    <dbReference type="NCBI Taxonomy" id="1076124"/>
    <lineage>
        <taxon>Bacteria</taxon>
        <taxon>Bacillati</taxon>
        <taxon>Actinomycetota</taxon>
        <taxon>Actinomycetes</taxon>
        <taxon>Micromonosporales</taxon>
        <taxon>Micromonosporaceae</taxon>
    </lineage>
</organism>
<dbReference type="Gene3D" id="3.40.50.720">
    <property type="entry name" value="NAD(P)-binding Rossmann-like Domain"/>
    <property type="match status" value="1"/>
</dbReference>
<evidence type="ECO:0000256" key="2">
    <source>
        <dbReference type="ARBA" id="ARBA00023002"/>
    </source>
</evidence>
<protein>
    <submittedName>
        <fullName evidence="4">Oxidoreductase</fullName>
    </submittedName>
</protein>